<dbReference type="InterPro" id="IPR000086">
    <property type="entry name" value="NUDIX_hydrolase_dom"/>
</dbReference>
<dbReference type="Pfam" id="PF00293">
    <property type="entry name" value="NUDIX"/>
    <property type="match status" value="1"/>
</dbReference>
<dbReference type="Gene3D" id="3.90.79.10">
    <property type="entry name" value="Nucleoside Triphosphate Pyrophosphohydrolase"/>
    <property type="match status" value="1"/>
</dbReference>
<dbReference type="PANTHER" id="PTHR43736">
    <property type="entry name" value="ADP-RIBOSE PYROPHOSPHATASE"/>
    <property type="match status" value="1"/>
</dbReference>
<evidence type="ECO:0000313" key="2">
    <source>
        <dbReference type="EMBL" id="GAA4781080.1"/>
    </source>
</evidence>
<dbReference type="PANTHER" id="PTHR43736:SF1">
    <property type="entry name" value="DIHYDRONEOPTERIN TRIPHOSPHATE DIPHOSPHATASE"/>
    <property type="match status" value="1"/>
</dbReference>
<evidence type="ECO:0000259" key="1">
    <source>
        <dbReference type="PROSITE" id="PS51462"/>
    </source>
</evidence>
<name>A0ABP9AHS8_9SPHI</name>
<dbReference type="PROSITE" id="PS51462">
    <property type="entry name" value="NUDIX"/>
    <property type="match status" value="1"/>
</dbReference>
<dbReference type="EMBL" id="BAABIQ010000003">
    <property type="protein sequence ID" value="GAA4781080.1"/>
    <property type="molecule type" value="Genomic_DNA"/>
</dbReference>
<dbReference type="Proteomes" id="UP001501411">
    <property type="component" value="Unassembled WGS sequence"/>
</dbReference>
<organism evidence="2 3">
    <name type="scientific">Olivibacter ginsenosidimutans</name>
    <dbReference type="NCBI Taxonomy" id="1176537"/>
    <lineage>
        <taxon>Bacteria</taxon>
        <taxon>Pseudomonadati</taxon>
        <taxon>Bacteroidota</taxon>
        <taxon>Sphingobacteriia</taxon>
        <taxon>Sphingobacteriales</taxon>
        <taxon>Sphingobacteriaceae</taxon>
        <taxon>Olivibacter</taxon>
    </lineage>
</organism>
<dbReference type="InterPro" id="IPR015797">
    <property type="entry name" value="NUDIX_hydrolase-like_dom_sf"/>
</dbReference>
<reference evidence="3" key="1">
    <citation type="journal article" date="2019" name="Int. J. Syst. Evol. Microbiol.">
        <title>The Global Catalogue of Microorganisms (GCM) 10K type strain sequencing project: providing services to taxonomists for standard genome sequencing and annotation.</title>
        <authorList>
            <consortium name="The Broad Institute Genomics Platform"/>
            <consortium name="The Broad Institute Genome Sequencing Center for Infectious Disease"/>
            <person name="Wu L."/>
            <person name="Ma J."/>
        </authorList>
    </citation>
    <scope>NUCLEOTIDE SEQUENCE [LARGE SCALE GENOMIC DNA]</scope>
    <source>
        <strain evidence="3">JCM 18200</strain>
    </source>
</reference>
<comment type="caution">
    <text evidence="2">The sequence shown here is derived from an EMBL/GenBank/DDBJ whole genome shotgun (WGS) entry which is preliminary data.</text>
</comment>
<accession>A0ABP9AHS8</accession>
<dbReference type="RefSeq" id="WP_345230169.1">
    <property type="nucleotide sequence ID" value="NZ_BAABIQ010000003.1"/>
</dbReference>
<evidence type="ECO:0000313" key="3">
    <source>
        <dbReference type="Proteomes" id="UP001501411"/>
    </source>
</evidence>
<feature type="domain" description="Nudix hydrolase" evidence="1">
    <location>
        <begin position="1"/>
        <end position="130"/>
    </location>
</feature>
<dbReference type="CDD" id="cd04690">
    <property type="entry name" value="NUDIX_Hydrolase"/>
    <property type="match status" value="1"/>
</dbReference>
<protein>
    <submittedName>
        <fullName evidence="2">NUDIX domain-containing protein</fullName>
    </submittedName>
</protein>
<keyword evidence="3" id="KW-1185">Reference proteome</keyword>
<gene>
    <name evidence="2" type="ORF">GCM10023231_05510</name>
</gene>
<dbReference type="SUPFAM" id="SSF55811">
    <property type="entry name" value="Nudix"/>
    <property type="match status" value="1"/>
</dbReference>
<sequence>MIDKLALIEIRNQKILSTRSKGKDTYYLPGGKREIGESDTDALTREIKEELSILLDPSSLAFYGEFQAQAHSHPEGVMVNMRCYKASYTGTIKAAAEIEEVVWLTYADRVRASAVDQIIFNQLKAEGLLA</sequence>
<proteinExistence type="predicted"/>